<sequence>MTDADKIAAYQLMGRIRRFEQSALKYFNAGYMGGWLSLGIGQEGIAAGVRTAMTSEDHCLCGPRGLGHAIAAGIGMEECMAELMGKRSGVCHGKGGAYSMFSPERKFWGSFGVAAAQTPIAAGLAFALKYQKSRGVVVCFLGDGAANQGVYHEALNLVSLFGLPVVYVIENNGYAMGTSISRSSRFTECLARRAEAYAMAWATARGDDFEDVYHTVGQALELARETGRPSVVEIETYRFYGFNISDANSKKYRSPEEIEFHRENRDPLVNWKNQLLEAGLLDEETCQQMYDDARAEAAEAIRVATEALPPTPGDLLSDVYWEADHHTERSKFGRHFFD</sequence>
<comment type="caution">
    <text evidence="5">The sequence shown here is derived from an EMBL/GenBank/DDBJ whole genome shotgun (WGS) entry which is preliminary data.</text>
</comment>
<dbReference type="Gene3D" id="3.40.50.970">
    <property type="match status" value="1"/>
</dbReference>
<dbReference type="Pfam" id="PF00676">
    <property type="entry name" value="E1_dh"/>
    <property type="match status" value="1"/>
</dbReference>
<dbReference type="InterPro" id="IPR029061">
    <property type="entry name" value="THDP-binding"/>
</dbReference>
<keyword evidence="3" id="KW-0786">Thiamine pyrophosphate</keyword>
<dbReference type="PANTHER" id="PTHR11516">
    <property type="entry name" value="PYRUVATE DEHYDROGENASE E1 COMPONENT, ALPHA SUBUNIT BACTERIAL AND ORGANELLAR"/>
    <property type="match status" value="1"/>
</dbReference>
<dbReference type="GO" id="GO:0004739">
    <property type="term" value="F:pyruvate dehydrogenase (acetyl-transferring) activity"/>
    <property type="evidence" value="ECO:0007669"/>
    <property type="project" value="TreeGrafter"/>
</dbReference>
<reference evidence="5" key="1">
    <citation type="submission" date="2021-01" db="EMBL/GenBank/DDBJ databases">
        <title>Modified the classification status of verrucomicrobia.</title>
        <authorList>
            <person name="Feng X."/>
        </authorList>
    </citation>
    <scope>NUCLEOTIDE SEQUENCE</scope>
    <source>
        <strain evidence="5">KCTC 22041</strain>
    </source>
</reference>
<name>A0A934VUC8_9BACT</name>
<dbReference type="InterPro" id="IPR050642">
    <property type="entry name" value="PDH_E1_Alpha_Subunit"/>
</dbReference>
<accession>A0A934VUC8</accession>
<dbReference type="AlphaFoldDB" id="A0A934VUC8"/>
<dbReference type="GO" id="GO:0006086">
    <property type="term" value="P:pyruvate decarboxylation to acetyl-CoA"/>
    <property type="evidence" value="ECO:0007669"/>
    <property type="project" value="TreeGrafter"/>
</dbReference>
<dbReference type="InterPro" id="IPR001017">
    <property type="entry name" value="DH_E1"/>
</dbReference>
<dbReference type="SUPFAM" id="SSF52518">
    <property type="entry name" value="Thiamin diphosphate-binding fold (THDP-binding)"/>
    <property type="match status" value="1"/>
</dbReference>
<proteinExistence type="predicted"/>
<dbReference type="RefSeq" id="WP_200269494.1">
    <property type="nucleotide sequence ID" value="NZ_JAENIJ010000010.1"/>
</dbReference>
<organism evidence="5 6">
    <name type="scientific">Luteolibacter pohnpeiensis</name>
    <dbReference type="NCBI Taxonomy" id="454153"/>
    <lineage>
        <taxon>Bacteria</taxon>
        <taxon>Pseudomonadati</taxon>
        <taxon>Verrucomicrobiota</taxon>
        <taxon>Verrucomicrobiia</taxon>
        <taxon>Verrucomicrobiales</taxon>
        <taxon>Verrucomicrobiaceae</taxon>
        <taxon>Luteolibacter</taxon>
    </lineage>
</organism>
<evidence type="ECO:0000313" key="5">
    <source>
        <dbReference type="EMBL" id="MBK1882397.1"/>
    </source>
</evidence>
<gene>
    <name evidence="5" type="ORF">JIN85_08225</name>
</gene>
<comment type="cofactor">
    <cofactor evidence="1">
        <name>thiamine diphosphate</name>
        <dbReference type="ChEBI" id="CHEBI:58937"/>
    </cofactor>
</comment>
<protein>
    <submittedName>
        <fullName evidence="5">Pyruvate dehydrogenase (Acetyl-transferring) E1 component subunit alpha</fullName>
    </submittedName>
</protein>
<evidence type="ECO:0000259" key="4">
    <source>
        <dbReference type="Pfam" id="PF00676"/>
    </source>
</evidence>
<keyword evidence="6" id="KW-1185">Reference proteome</keyword>
<dbReference type="Proteomes" id="UP000603141">
    <property type="component" value="Unassembled WGS sequence"/>
</dbReference>
<keyword evidence="2" id="KW-0560">Oxidoreductase</keyword>
<feature type="domain" description="Dehydrogenase E1 component" evidence="4">
    <location>
        <begin position="13"/>
        <end position="312"/>
    </location>
</feature>
<dbReference type="CDD" id="cd02000">
    <property type="entry name" value="TPP_E1_PDC_ADC_BCADC"/>
    <property type="match status" value="1"/>
</dbReference>
<keyword evidence="5" id="KW-0670">Pyruvate</keyword>
<dbReference type="EMBL" id="JAENIJ010000010">
    <property type="protein sequence ID" value="MBK1882397.1"/>
    <property type="molecule type" value="Genomic_DNA"/>
</dbReference>
<evidence type="ECO:0000313" key="6">
    <source>
        <dbReference type="Proteomes" id="UP000603141"/>
    </source>
</evidence>
<dbReference type="PANTHER" id="PTHR11516:SF60">
    <property type="entry name" value="PYRUVATE DEHYDROGENASE E1 COMPONENT SUBUNIT ALPHA"/>
    <property type="match status" value="1"/>
</dbReference>
<evidence type="ECO:0000256" key="3">
    <source>
        <dbReference type="ARBA" id="ARBA00023052"/>
    </source>
</evidence>
<evidence type="ECO:0000256" key="2">
    <source>
        <dbReference type="ARBA" id="ARBA00023002"/>
    </source>
</evidence>
<evidence type="ECO:0000256" key="1">
    <source>
        <dbReference type="ARBA" id="ARBA00001964"/>
    </source>
</evidence>